<dbReference type="AlphaFoldDB" id="A0AAW1MKT4"/>
<proteinExistence type="predicted"/>
<keyword evidence="1" id="KW-0472">Membrane</keyword>
<protein>
    <submittedName>
        <fullName evidence="2">Uncharacterized protein</fullName>
    </submittedName>
</protein>
<evidence type="ECO:0000256" key="1">
    <source>
        <dbReference type="SAM" id="Phobius"/>
    </source>
</evidence>
<dbReference type="PANTHER" id="PTHR38640:SF1">
    <property type="entry name" value="GEO09659P1"/>
    <property type="match status" value="1"/>
</dbReference>
<evidence type="ECO:0000313" key="2">
    <source>
        <dbReference type="EMBL" id="KAK9746801.1"/>
    </source>
</evidence>
<feature type="transmembrane region" description="Helical" evidence="1">
    <location>
        <begin position="87"/>
        <end position="106"/>
    </location>
</feature>
<keyword evidence="3" id="KW-1185">Reference proteome</keyword>
<dbReference type="Proteomes" id="UP001458880">
    <property type="component" value="Unassembled WGS sequence"/>
</dbReference>
<feature type="transmembrane region" description="Helical" evidence="1">
    <location>
        <begin position="34"/>
        <end position="52"/>
    </location>
</feature>
<reference evidence="2 3" key="1">
    <citation type="journal article" date="2024" name="BMC Genomics">
        <title>De novo assembly and annotation of Popillia japonica's genome with initial clues to its potential as an invasive pest.</title>
        <authorList>
            <person name="Cucini C."/>
            <person name="Boschi S."/>
            <person name="Funari R."/>
            <person name="Cardaioli E."/>
            <person name="Iannotti N."/>
            <person name="Marturano G."/>
            <person name="Paoli F."/>
            <person name="Bruttini M."/>
            <person name="Carapelli A."/>
            <person name="Frati F."/>
            <person name="Nardi F."/>
        </authorList>
    </citation>
    <scope>NUCLEOTIDE SEQUENCE [LARGE SCALE GENOMIC DNA]</scope>
    <source>
        <strain evidence="2">DMR45628</strain>
    </source>
</reference>
<sequence>MSTNANTNQQLTDEDLLNQCIDNFYITASVQGRVAYLLMSIYAVNPVIWHRFIDYNPSHIIFSNMIYGSTVYIFSRPAMRPISIVNRLIFSILGSMMFNYSSMLVYEYLVGKWNHRPVLLTVLGFFAGRLMMLHYLSYLYHVDRMSRIERNFERNAAYDSMYY</sequence>
<dbReference type="EMBL" id="JASPKY010000037">
    <property type="protein sequence ID" value="KAK9746801.1"/>
    <property type="molecule type" value="Genomic_DNA"/>
</dbReference>
<name>A0AAW1MKT4_POPJA</name>
<evidence type="ECO:0000313" key="3">
    <source>
        <dbReference type="Proteomes" id="UP001458880"/>
    </source>
</evidence>
<comment type="caution">
    <text evidence="2">The sequence shown here is derived from an EMBL/GenBank/DDBJ whole genome shotgun (WGS) entry which is preliminary data.</text>
</comment>
<keyword evidence="1" id="KW-0812">Transmembrane</keyword>
<gene>
    <name evidence="2" type="ORF">QE152_g5851</name>
</gene>
<dbReference type="PANTHER" id="PTHR38640">
    <property type="entry name" value="GEO09659P1"/>
    <property type="match status" value="1"/>
</dbReference>
<keyword evidence="1" id="KW-1133">Transmembrane helix</keyword>
<feature type="transmembrane region" description="Helical" evidence="1">
    <location>
        <begin position="118"/>
        <end position="140"/>
    </location>
</feature>
<accession>A0AAW1MKT4</accession>
<feature type="transmembrane region" description="Helical" evidence="1">
    <location>
        <begin position="58"/>
        <end position="75"/>
    </location>
</feature>
<organism evidence="2 3">
    <name type="scientific">Popillia japonica</name>
    <name type="common">Japanese beetle</name>
    <dbReference type="NCBI Taxonomy" id="7064"/>
    <lineage>
        <taxon>Eukaryota</taxon>
        <taxon>Metazoa</taxon>
        <taxon>Ecdysozoa</taxon>
        <taxon>Arthropoda</taxon>
        <taxon>Hexapoda</taxon>
        <taxon>Insecta</taxon>
        <taxon>Pterygota</taxon>
        <taxon>Neoptera</taxon>
        <taxon>Endopterygota</taxon>
        <taxon>Coleoptera</taxon>
        <taxon>Polyphaga</taxon>
        <taxon>Scarabaeiformia</taxon>
        <taxon>Scarabaeidae</taxon>
        <taxon>Rutelinae</taxon>
        <taxon>Popillia</taxon>
    </lineage>
</organism>